<evidence type="ECO:0000313" key="1">
    <source>
        <dbReference type="EMBL" id="KAL2332734.1"/>
    </source>
</evidence>
<reference evidence="1 2" key="1">
    <citation type="submission" date="2024-08" db="EMBL/GenBank/DDBJ databases">
        <title>Insights into the chromosomal genome structure of Flemingia macrophylla.</title>
        <authorList>
            <person name="Ding Y."/>
            <person name="Zhao Y."/>
            <person name="Bi W."/>
            <person name="Wu M."/>
            <person name="Zhao G."/>
            <person name="Gong Y."/>
            <person name="Li W."/>
            <person name="Zhang P."/>
        </authorList>
    </citation>
    <scope>NUCLEOTIDE SEQUENCE [LARGE SCALE GENOMIC DNA]</scope>
    <source>
        <strain evidence="1">DYQJB</strain>
        <tissue evidence="1">Leaf</tissue>
    </source>
</reference>
<dbReference type="Proteomes" id="UP001603857">
    <property type="component" value="Unassembled WGS sequence"/>
</dbReference>
<protein>
    <submittedName>
        <fullName evidence="1">Uncharacterized protein</fullName>
    </submittedName>
</protein>
<name>A0ABD1MAD8_9FABA</name>
<organism evidence="1 2">
    <name type="scientific">Flemingia macrophylla</name>
    <dbReference type="NCBI Taxonomy" id="520843"/>
    <lineage>
        <taxon>Eukaryota</taxon>
        <taxon>Viridiplantae</taxon>
        <taxon>Streptophyta</taxon>
        <taxon>Embryophyta</taxon>
        <taxon>Tracheophyta</taxon>
        <taxon>Spermatophyta</taxon>
        <taxon>Magnoliopsida</taxon>
        <taxon>eudicotyledons</taxon>
        <taxon>Gunneridae</taxon>
        <taxon>Pentapetalae</taxon>
        <taxon>rosids</taxon>
        <taxon>fabids</taxon>
        <taxon>Fabales</taxon>
        <taxon>Fabaceae</taxon>
        <taxon>Papilionoideae</taxon>
        <taxon>50 kb inversion clade</taxon>
        <taxon>NPAAA clade</taxon>
        <taxon>indigoferoid/millettioid clade</taxon>
        <taxon>Phaseoleae</taxon>
        <taxon>Flemingia</taxon>
    </lineage>
</organism>
<comment type="caution">
    <text evidence="1">The sequence shown here is derived from an EMBL/GenBank/DDBJ whole genome shotgun (WGS) entry which is preliminary data.</text>
</comment>
<proteinExistence type="predicted"/>
<keyword evidence="2" id="KW-1185">Reference proteome</keyword>
<dbReference type="EMBL" id="JBGMDY010000005">
    <property type="protein sequence ID" value="KAL2332734.1"/>
    <property type="molecule type" value="Genomic_DNA"/>
</dbReference>
<sequence length="303" mass="33181">MSRSLGFQQQHYAGGGTWTEARAQQGYAFQEESSWSSENSYQSRFPGMNMNHLGGFGMDTELSMSKLQNRGMLGGLNMTKLGGFATDSDDLSMSRHHGKLGGMQMNRFGGFDVDSDLSMSKHGKRGGMHMSTGSMQGMNRHGEFGMDSELYMSKLQRGKVGGISMNKLVGSAMDSELSMSKHQGMNMNRLGGSAMDSERSISKHRGKFGGSHGMSQEGMHSDHGFVKVHRGVRKSPFGGNNASYHALNGGGGGAKFSYGGHNEYFSEESEYEEDYEEEHVGAVTNNLEEMRYHIIIWVGILAT</sequence>
<evidence type="ECO:0000313" key="2">
    <source>
        <dbReference type="Proteomes" id="UP001603857"/>
    </source>
</evidence>
<gene>
    <name evidence="1" type="ORF">Fmac_013947</name>
</gene>
<accession>A0ABD1MAD8</accession>
<dbReference type="AlphaFoldDB" id="A0ABD1MAD8"/>